<protein>
    <submittedName>
        <fullName evidence="2">Uncharacterized protein</fullName>
    </submittedName>
</protein>
<name>A0A8K0DUJ3_9ROSA</name>
<gene>
    <name evidence="2" type="ORF">FNV43_RR25158</name>
</gene>
<dbReference type="Proteomes" id="UP000796880">
    <property type="component" value="Unassembled WGS sequence"/>
</dbReference>
<proteinExistence type="predicted"/>
<dbReference type="InterPro" id="IPR040275">
    <property type="entry name" value="At5g39450-like"/>
</dbReference>
<dbReference type="PANTHER" id="PTHR31370">
    <property type="entry name" value="F-BOX PROTEIN FAMILY-LIKE"/>
    <property type="match status" value="1"/>
</dbReference>
<comment type="caution">
    <text evidence="2">The sequence shown here is derived from an EMBL/GenBank/DDBJ whole genome shotgun (WGS) entry which is preliminary data.</text>
</comment>
<sequence>MRKHINRGSGARPGKGHGYGSTKYAPPPALGRRRFHHCSEFFNEMCRFGAAELREVAACIGEIASQEVIKLQELKQRASGNRDELFLSPGINVKQPLHVLMIMGTAALLKYVGSLGEIGTLGVGSSSSYSLKELNKEVTPEKMRGSKSTVVNFPQPGKRRKSSRMIVMDEDNYKEAIDASFKGFAPQVQICNRQLMIVVLKLIPVRQIFWNMVAAFKAVEFWVRHIEPSLDPFPWDKDGDSLPVNIKQAFLGEGIANGYSFRYPGSKPGSLFVLENGHLAFTWKESRAVLTLQRTWKSF</sequence>
<accession>A0A8K0DUJ3</accession>
<dbReference type="AlphaFoldDB" id="A0A8K0DUJ3"/>
<organism evidence="2 3">
    <name type="scientific">Rhamnella rubrinervis</name>
    <dbReference type="NCBI Taxonomy" id="2594499"/>
    <lineage>
        <taxon>Eukaryota</taxon>
        <taxon>Viridiplantae</taxon>
        <taxon>Streptophyta</taxon>
        <taxon>Embryophyta</taxon>
        <taxon>Tracheophyta</taxon>
        <taxon>Spermatophyta</taxon>
        <taxon>Magnoliopsida</taxon>
        <taxon>eudicotyledons</taxon>
        <taxon>Gunneridae</taxon>
        <taxon>Pentapetalae</taxon>
        <taxon>rosids</taxon>
        <taxon>fabids</taxon>
        <taxon>Rosales</taxon>
        <taxon>Rhamnaceae</taxon>
        <taxon>rhamnoid group</taxon>
        <taxon>Rhamneae</taxon>
        <taxon>Rhamnella</taxon>
    </lineage>
</organism>
<dbReference type="PANTHER" id="PTHR31370:SF2">
    <property type="entry name" value="OS08G0105100 PROTEIN"/>
    <property type="match status" value="1"/>
</dbReference>
<keyword evidence="3" id="KW-1185">Reference proteome</keyword>
<reference evidence="2" key="1">
    <citation type="submission" date="2020-03" db="EMBL/GenBank/DDBJ databases">
        <title>A high-quality chromosome-level genome assembly of a woody plant with both climbing and erect habits, Rhamnella rubrinervis.</title>
        <authorList>
            <person name="Lu Z."/>
            <person name="Yang Y."/>
            <person name="Zhu X."/>
            <person name="Sun Y."/>
        </authorList>
    </citation>
    <scope>NUCLEOTIDE SEQUENCE</scope>
    <source>
        <strain evidence="2">BYM</strain>
        <tissue evidence="2">Leaf</tissue>
    </source>
</reference>
<evidence type="ECO:0000313" key="2">
    <source>
        <dbReference type="EMBL" id="KAF3434055.1"/>
    </source>
</evidence>
<feature type="region of interest" description="Disordered" evidence="1">
    <location>
        <begin position="1"/>
        <end position="26"/>
    </location>
</feature>
<evidence type="ECO:0000256" key="1">
    <source>
        <dbReference type="SAM" id="MobiDB-lite"/>
    </source>
</evidence>
<dbReference type="EMBL" id="VOIH02000011">
    <property type="protein sequence ID" value="KAF3434055.1"/>
    <property type="molecule type" value="Genomic_DNA"/>
</dbReference>
<dbReference type="OrthoDB" id="1371126at2759"/>
<evidence type="ECO:0000313" key="3">
    <source>
        <dbReference type="Proteomes" id="UP000796880"/>
    </source>
</evidence>